<dbReference type="GO" id="GO:0003723">
    <property type="term" value="F:RNA binding"/>
    <property type="evidence" value="ECO:0007669"/>
    <property type="project" value="UniProtKB-UniRule"/>
</dbReference>
<comment type="caution">
    <text evidence="8">The sequence shown here is derived from an EMBL/GenBank/DDBJ whole genome shotgun (WGS) entry which is preliminary data.</text>
</comment>
<sequence>MEVAALSPSSTISTFNTIPNLSIKLPKAPLQTCNFCPITTQLKPKKKNNPLNLSSISTAYSPTRTNAASATSTPSTFTTPTSTTSGHNRHWMVSMETPPQGVNSRPQVIDYYVRTLKGVLGKWVFSFPFTTYTSLEKDAQMCIYHASWGTLLVSAATLMKKLPADPDFSTTEKDYSIPDVQLGLSSNTIPESTLLFPMGNSKPWVVRLDKPAIGVVTKAQMVDYYAQLLPSKKDAQMCIYHISRHSNYGFCCELDEECAQELAGWCAWCVIVRPDDNFDSDNKDYGGLSFYTSEKTLRAAFEGLAILFKVPCSIDRNSYNGQDSKRSKGYAFVEYTTEEAAAAALKEMNGKRLKPVLCLVVSDHQWLDDNHTGNTPKPFSKAWKPPYGITYPGKPAGRFSDGRVLTDYIAQFLSIPSPVPYRQRKFGKKLIRYGMNFAYGGAGVFDTSVRQHNLTTQIGNLEQLIAQKVYLKNDMEFSIALVSLAGSDYATYLNNKGSIWVSADWFPGLHGEAYKPVGLGREADSRVRGEEIGVVSIEPMGCLPRFTGPASFQYCDENVNIAAQSHNLLLLQALNRLRIENGARQGSDIDIVVLDLYTAFMFALETTGQSLRPCCVGMGNQDSCGATIEERRGAQGEIRGLKQRRRLHDVKLFVFGDSYADTGNCPQSLASSWKEPYGITFPGEPAGRFSNGRVLTDYIASFLGIPSPLPYQLRKFGKKSFAFGNSSKFEGHPLKPCCVGVEREYSCGSIDKMSGAKKYLVCEKPQLSFFWDMIHPSHQGWHAVYSALKPSLRHQLIY</sequence>
<keyword evidence="9" id="KW-1185">Reference proteome</keyword>
<dbReference type="AlphaFoldDB" id="A0A6A4MEL7"/>
<dbReference type="InterPro" id="IPR012677">
    <property type="entry name" value="Nucleotide-bd_a/b_plait_sf"/>
</dbReference>
<keyword evidence="5" id="KW-0694">RNA-binding</keyword>
<organism evidence="8 9">
    <name type="scientific">Rhododendron williamsianum</name>
    <dbReference type="NCBI Taxonomy" id="262921"/>
    <lineage>
        <taxon>Eukaryota</taxon>
        <taxon>Viridiplantae</taxon>
        <taxon>Streptophyta</taxon>
        <taxon>Embryophyta</taxon>
        <taxon>Tracheophyta</taxon>
        <taxon>Spermatophyta</taxon>
        <taxon>Magnoliopsida</taxon>
        <taxon>eudicotyledons</taxon>
        <taxon>Gunneridae</taxon>
        <taxon>Pentapetalae</taxon>
        <taxon>asterids</taxon>
        <taxon>Ericales</taxon>
        <taxon>Ericaceae</taxon>
        <taxon>Ericoideae</taxon>
        <taxon>Rhodoreae</taxon>
        <taxon>Rhododendron</taxon>
    </lineage>
</organism>
<evidence type="ECO:0000256" key="1">
    <source>
        <dbReference type="ARBA" id="ARBA00008668"/>
    </source>
</evidence>
<dbReference type="PANTHER" id="PTHR46020">
    <property type="entry name" value="OSJNBB0059K02.9 PROTEIN"/>
    <property type="match status" value="1"/>
</dbReference>
<comment type="similarity">
    <text evidence="1">Belongs to the 'GDSL' lipolytic enzyme family.</text>
</comment>
<evidence type="ECO:0000256" key="2">
    <source>
        <dbReference type="ARBA" id="ARBA00022801"/>
    </source>
</evidence>
<dbReference type="InterPro" id="IPR035979">
    <property type="entry name" value="RBD_domain_sf"/>
</dbReference>
<evidence type="ECO:0000256" key="5">
    <source>
        <dbReference type="PROSITE-ProRule" id="PRU00176"/>
    </source>
</evidence>
<feature type="compositionally biased region" description="Low complexity" evidence="6">
    <location>
        <begin position="64"/>
        <end position="85"/>
    </location>
</feature>
<accession>A0A6A4MEL7</accession>
<evidence type="ECO:0000256" key="4">
    <source>
        <dbReference type="ARBA" id="ARBA00023098"/>
    </source>
</evidence>
<proteinExistence type="inferred from homology"/>
<keyword evidence="4" id="KW-0443">Lipid metabolism</keyword>
<evidence type="ECO:0000259" key="7">
    <source>
        <dbReference type="PROSITE" id="PS50102"/>
    </source>
</evidence>
<dbReference type="EMBL" id="QEFC01000262">
    <property type="protein sequence ID" value="KAE9465399.1"/>
    <property type="molecule type" value="Genomic_DNA"/>
</dbReference>
<evidence type="ECO:0000313" key="8">
    <source>
        <dbReference type="EMBL" id="KAE9465399.1"/>
    </source>
</evidence>
<keyword evidence="3" id="KW-0442">Lipid degradation</keyword>
<feature type="non-terminal residue" evidence="8">
    <location>
        <position position="1"/>
    </location>
</feature>
<feature type="region of interest" description="Disordered" evidence="6">
    <location>
        <begin position="64"/>
        <end position="88"/>
    </location>
</feature>
<dbReference type="Gene3D" id="3.30.70.330">
    <property type="match status" value="1"/>
</dbReference>
<dbReference type="PANTHER" id="PTHR46020:SF4">
    <property type="entry name" value="OS04G0650200 PROTEIN"/>
    <property type="match status" value="1"/>
</dbReference>
<dbReference type="InterPro" id="IPR036514">
    <property type="entry name" value="SGNH_hydro_sf"/>
</dbReference>
<evidence type="ECO:0000313" key="9">
    <source>
        <dbReference type="Proteomes" id="UP000428333"/>
    </source>
</evidence>
<dbReference type="Proteomes" id="UP000428333">
    <property type="component" value="Linkage Group LG02"/>
</dbReference>
<dbReference type="Gene3D" id="3.40.50.1110">
    <property type="entry name" value="SGNH hydrolase"/>
    <property type="match status" value="2"/>
</dbReference>
<feature type="domain" description="RRM" evidence="7">
    <location>
        <begin position="286"/>
        <end position="356"/>
    </location>
</feature>
<dbReference type="Pfam" id="PF00657">
    <property type="entry name" value="Lipase_GDSL"/>
    <property type="match status" value="1"/>
</dbReference>
<dbReference type="OrthoDB" id="4207594at2759"/>
<dbReference type="GO" id="GO:0016042">
    <property type="term" value="P:lipid catabolic process"/>
    <property type="evidence" value="ECO:0007669"/>
    <property type="project" value="UniProtKB-KW"/>
</dbReference>
<dbReference type="InterPro" id="IPR001087">
    <property type="entry name" value="GDSL"/>
</dbReference>
<gene>
    <name evidence="8" type="ORF">C3L33_02692</name>
</gene>
<name>A0A6A4MEL7_9ERIC</name>
<evidence type="ECO:0000256" key="3">
    <source>
        <dbReference type="ARBA" id="ARBA00022963"/>
    </source>
</evidence>
<dbReference type="InterPro" id="IPR054059">
    <property type="entry name" value="MORF/ORRM1/DAG-like_MORF"/>
</dbReference>
<protein>
    <recommendedName>
        <fullName evidence="7">RRM domain-containing protein</fullName>
    </recommendedName>
</protein>
<dbReference type="SUPFAM" id="SSF54928">
    <property type="entry name" value="RNA-binding domain, RBD"/>
    <property type="match status" value="1"/>
</dbReference>
<evidence type="ECO:0000256" key="6">
    <source>
        <dbReference type="SAM" id="MobiDB-lite"/>
    </source>
</evidence>
<dbReference type="InterPro" id="IPR000504">
    <property type="entry name" value="RRM_dom"/>
</dbReference>
<reference evidence="8 9" key="1">
    <citation type="journal article" date="2019" name="Genome Biol. Evol.">
        <title>The Rhododendron genome and chromosomal organization provide insight into shared whole-genome duplications across the heath family (Ericaceae).</title>
        <authorList>
            <person name="Soza V.L."/>
            <person name="Lindsley D."/>
            <person name="Waalkes A."/>
            <person name="Ramage E."/>
            <person name="Patwardhan R.P."/>
            <person name="Burton J.N."/>
            <person name="Adey A."/>
            <person name="Kumar A."/>
            <person name="Qiu R."/>
            <person name="Shendure J."/>
            <person name="Hall B."/>
        </authorList>
    </citation>
    <scope>NUCLEOTIDE SEQUENCE [LARGE SCALE GENOMIC DNA]</scope>
    <source>
        <strain evidence="8">RSF 1966-606</strain>
    </source>
</reference>
<keyword evidence="2" id="KW-0378">Hydrolase</keyword>
<dbReference type="PROSITE" id="PS50102">
    <property type="entry name" value="RRM"/>
    <property type="match status" value="1"/>
</dbReference>
<dbReference type="Pfam" id="PF21864">
    <property type="entry name" value="MORF_dom"/>
    <property type="match status" value="2"/>
</dbReference>
<dbReference type="SMART" id="SM00360">
    <property type="entry name" value="RRM"/>
    <property type="match status" value="1"/>
</dbReference>
<dbReference type="GO" id="GO:0016788">
    <property type="term" value="F:hydrolase activity, acting on ester bonds"/>
    <property type="evidence" value="ECO:0007669"/>
    <property type="project" value="InterPro"/>
</dbReference>